<feature type="compositionally biased region" description="Basic and acidic residues" evidence="1">
    <location>
        <begin position="212"/>
        <end position="221"/>
    </location>
</feature>
<evidence type="ECO:0000313" key="2">
    <source>
        <dbReference type="EMBL" id="KAK8878211.1"/>
    </source>
</evidence>
<dbReference type="Pfam" id="PF15261">
    <property type="entry name" value="JHY"/>
    <property type="match status" value="1"/>
</dbReference>
<proteinExistence type="predicted"/>
<reference evidence="2 3" key="1">
    <citation type="submission" date="2024-04" db="EMBL/GenBank/DDBJ databases">
        <title>Tritrichomonas musculus Genome.</title>
        <authorList>
            <person name="Alves-Ferreira E."/>
            <person name="Grigg M."/>
            <person name="Lorenzi H."/>
            <person name="Galac M."/>
        </authorList>
    </citation>
    <scope>NUCLEOTIDE SEQUENCE [LARGE SCALE GENOMIC DNA]</scope>
    <source>
        <strain evidence="2 3">EAF2021</strain>
    </source>
</reference>
<feature type="compositionally biased region" description="Polar residues" evidence="1">
    <location>
        <begin position="72"/>
        <end position="93"/>
    </location>
</feature>
<evidence type="ECO:0000256" key="1">
    <source>
        <dbReference type="SAM" id="MobiDB-lite"/>
    </source>
</evidence>
<dbReference type="InterPro" id="IPR027968">
    <property type="entry name" value="JHY"/>
</dbReference>
<accession>A0ABR2JKE1</accession>
<keyword evidence="3" id="KW-1185">Reference proteome</keyword>
<feature type="compositionally biased region" description="Basic residues" evidence="1">
    <location>
        <begin position="197"/>
        <end position="211"/>
    </location>
</feature>
<feature type="compositionally biased region" description="Basic and acidic residues" evidence="1">
    <location>
        <begin position="128"/>
        <end position="139"/>
    </location>
</feature>
<protein>
    <submittedName>
        <fullName evidence="2">Uncharacterized protein</fullName>
    </submittedName>
</protein>
<feature type="region of interest" description="Disordered" evidence="1">
    <location>
        <begin position="185"/>
        <end position="253"/>
    </location>
</feature>
<feature type="compositionally biased region" description="Low complexity" evidence="1">
    <location>
        <begin position="94"/>
        <end position="106"/>
    </location>
</feature>
<evidence type="ECO:0000313" key="3">
    <source>
        <dbReference type="Proteomes" id="UP001470230"/>
    </source>
</evidence>
<organism evidence="2 3">
    <name type="scientific">Tritrichomonas musculus</name>
    <dbReference type="NCBI Taxonomy" id="1915356"/>
    <lineage>
        <taxon>Eukaryota</taxon>
        <taxon>Metamonada</taxon>
        <taxon>Parabasalia</taxon>
        <taxon>Tritrichomonadida</taxon>
        <taxon>Tritrichomonadidae</taxon>
        <taxon>Tritrichomonas</taxon>
    </lineage>
</organism>
<name>A0ABR2JKE1_9EUKA</name>
<dbReference type="Proteomes" id="UP001470230">
    <property type="component" value="Unassembled WGS sequence"/>
</dbReference>
<feature type="compositionally biased region" description="Polar residues" evidence="1">
    <location>
        <begin position="53"/>
        <end position="62"/>
    </location>
</feature>
<dbReference type="EMBL" id="JAPFFF010000011">
    <property type="protein sequence ID" value="KAK8878211.1"/>
    <property type="molecule type" value="Genomic_DNA"/>
</dbReference>
<feature type="region of interest" description="Disordered" evidence="1">
    <location>
        <begin position="1"/>
        <end position="139"/>
    </location>
</feature>
<gene>
    <name evidence="2" type="ORF">M9Y10_004976</name>
</gene>
<sequence length="281" mass="31850">MSKPASRPNSQQKKTGITIISDPIQFKKPTINDMRSDNNGANNVAFKKPTISDLRSNASEDASSFKPPSVSAMRNSPTPSQDLYQKPSISDLRNASNANSSQQQNNHDQGSGFKRPTMSDMQNIQVELKIDPTKEDPHYKPYTVEEYRELQQMDEISGSNRGGLGPSFDDEWEKKREMRTRLMQFAQKTKEENKNVIPKRSKPRQNKPKGPSKHDKMKEYATKIPKPKAQTPTKGNDKIEPKKPKQKPAAAKYDINAELQRHAHFVQRVGMLRASVAKYLD</sequence>
<comment type="caution">
    <text evidence="2">The sequence shown here is derived from an EMBL/GenBank/DDBJ whole genome shotgun (WGS) entry which is preliminary data.</text>
</comment>